<feature type="transmembrane region" description="Helical" evidence="2">
    <location>
        <begin position="48"/>
        <end position="73"/>
    </location>
</feature>
<feature type="region of interest" description="Disordered" evidence="1">
    <location>
        <begin position="285"/>
        <end position="316"/>
    </location>
</feature>
<feature type="transmembrane region" description="Helical" evidence="2">
    <location>
        <begin position="85"/>
        <end position="107"/>
    </location>
</feature>
<sequence>MPAIANVRATLGAILLGCLLSVTLSGVVAAQSFLYWKLYPNDLMRVKLMVFLVWLLDAIHACLISSAAWNYLILNFGNPDILDEINMSVALTVALTALVTFVCHLFFSHRVLRLSKNNWWIAGPLLVLTFCRLAAAIVTTVAMTKDRTFTVFIQRFGWSFTTGLAISSALDILIAASLVYYLQTSRTGFGSNMDHVIDIIMIHTFNNGALTCVTTIISMIMWLAMPNNLIFLGLHFAITKLYANSLLATLNTRKTLRSRSQHSGGSDHPMPVMFPSTFNRRNTSRFQTVSVPDIGPTPTKPHIPSMTMSATSAAPSTESWTDKFERIFKSPSPTSDSEHENANPHSHGSYPPGDLWRSVFFHTVKRELEAGSNRGRRYLRIDYPGLDALSVYEYPSDFSLTAEMAFGSLSDPEKHGMSVEQLLGVLKAKLFYVPSYTCTSFAMGHIMHALVHSPTFIARSLRDAPTDVPPPFTLTLDTQYPYTSSFRSEANCDSVLPLSGSVSTPAPTLASGLFTAPAALETHFLEADSRTDILHLSALALLRKHKLSTTRSCAIETDYDTELPSFSYSFVLESDSEASVANMLLPQEPGLPGVGLGVETGIDATDSVDVLSEATAKATSETTLAASGNDACDTKITVTEEPEDSEDFSGQFDDAEPSNDTQESSFSTLDSFGPTTPFTQRILPAPSASASSIISLTPNWPKSPLLGSATTFSIRRSLDFAALYRSKAWLRRKRAAQDEPGPGRASGFSASFTR</sequence>
<keyword evidence="2" id="KW-1133">Transmembrane helix</keyword>
<dbReference type="Proteomes" id="UP000298327">
    <property type="component" value="Unassembled WGS sequence"/>
</dbReference>
<evidence type="ECO:0000256" key="2">
    <source>
        <dbReference type="SAM" id="Phobius"/>
    </source>
</evidence>
<dbReference type="EMBL" id="SEOQ01000225">
    <property type="protein sequence ID" value="TFY66699.1"/>
    <property type="molecule type" value="Genomic_DNA"/>
</dbReference>
<dbReference type="OrthoDB" id="3206554at2759"/>
<dbReference type="PANTHER" id="PTHR40465:SF1">
    <property type="entry name" value="DUF6534 DOMAIN-CONTAINING PROTEIN"/>
    <property type="match status" value="1"/>
</dbReference>
<feature type="transmembrane region" description="Helical" evidence="2">
    <location>
        <begin position="204"/>
        <end position="224"/>
    </location>
</feature>
<feature type="region of interest" description="Disordered" evidence="1">
    <location>
        <begin position="732"/>
        <end position="754"/>
    </location>
</feature>
<dbReference type="STRING" id="205917.A0A4Y9YZZ9"/>
<organism evidence="4 5">
    <name type="scientific">Dentipellis fragilis</name>
    <dbReference type="NCBI Taxonomy" id="205917"/>
    <lineage>
        <taxon>Eukaryota</taxon>
        <taxon>Fungi</taxon>
        <taxon>Dikarya</taxon>
        <taxon>Basidiomycota</taxon>
        <taxon>Agaricomycotina</taxon>
        <taxon>Agaricomycetes</taxon>
        <taxon>Russulales</taxon>
        <taxon>Hericiaceae</taxon>
        <taxon>Dentipellis</taxon>
    </lineage>
</organism>
<reference evidence="4 5" key="1">
    <citation type="submission" date="2019-02" db="EMBL/GenBank/DDBJ databases">
        <title>Genome sequencing of the rare red list fungi Dentipellis fragilis.</title>
        <authorList>
            <person name="Buettner E."/>
            <person name="Kellner H."/>
        </authorList>
    </citation>
    <scope>NUCLEOTIDE SEQUENCE [LARGE SCALE GENOMIC DNA]</scope>
    <source>
        <strain evidence="4 5">DSM 105465</strain>
    </source>
</reference>
<evidence type="ECO:0000313" key="4">
    <source>
        <dbReference type="EMBL" id="TFY66699.1"/>
    </source>
</evidence>
<keyword evidence="5" id="KW-1185">Reference proteome</keyword>
<feature type="compositionally biased region" description="Acidic residues" evidence="1">
    <location>
        <begin position="640"/>
        <end position="657"/>
    </location>
</feature>
<feature type="transmembrane region" description="Helical" evidence="2">
    <location>
        <begin position="119"/>
        <end position="143"/>
    </location>
</feature>
<evidence type="ECO:0000259" key="3">
    <source>
        <dbReference type="Pfam" id="PF20152"/>
    </source>
</evidence>
<proteinExistence type="predicted"/>
<keyword evidence="2" id="KW-0812">Transmembrane</keyword>
<gene>
    <name evidence="4" type="ORF">EVG20_g4393</name>
</gene>
<dbReference type="AlphaFoldDB" id="A0A4Y9YZZ9"/>
<feature type="domain" description="DUF6534" evidence="3">
    <location>
        <begin position="168"/>
        <end position="254"/>
    </location>
</feature>
<comment type="caution">
    <text evidence="4">The sequence shown here is derived from an EMBL/GenBank/DDBJ whole genome shotgun (WGS) entry which is preliminary data.</text>
</comment>
<keyword evidence="2" id="KW-0472">Membrane</keyword>
<evidence type="ECO:0000313" key="5">
    <source>
        <dbReference type="Proteomes" id="UP000298327"/>
    </source>
</evidence>
<feature type="transmembrane region" description="Helical" evidence="2">
    <location>
        <begin position="163"/>
        <end position="183"/>
    </location>
</feature>
<feature type="region of interest" description="Disordered" evidence="1">
    <location>
        <begin position="639"/>
        <end position="671"/>
    </location>
</feature>
<feature type="region of interest" description="Disordered" evidence="1">
    <location>
        <begin position="328"/>
        <end position="350"/>
    </location>
</feature>
<feature type="compositionally biased region" description="Low complexity" evidence="1">
    <location>
        <begin position="304"/>
        <end position="316"/>
    </location>
</feature>
<dbReference type="PANTHER" id="PTHR40465">
    <property type="entry name" value="CHROMOSOME 1, WHOLE GENOME SHOTGUN SEQUENCE"/>
    <property type="match status" value="1"/>
</dbReference>
<protein>
    <recommendedName>
        <fullName evidence="3">DUF6534 domain-containing protein</fullName>
    </recommendedName>
</protein>
<dbReference type="Pfam" id="PF20152">
    <property type="entry name" value="DUF6534"/>
    <property type="match status" value="1"/>
</dbReference>
<feature type="transmembrane region" description="Helical" evidence="2">
    <location>
        <begin position="12"/>
        <end position="36"/>
    </location>
</feature>
<dbReference type="InterPro" id="IPR045339">
    <property type="entry name" value="DUF6534"/>
</dbReference>
<evidence type="ECO:0000256" key="1">
    <source>
        <dbReference type="SAM" id="MobiDB-lite"/>
    </source>
</evidence>
<feature type="compositionally biased region" description="Polar residues" evidence="1">
    <location>
        <begin position="658"/>
        <end position="671"/>
    </location>
</feature>
<accession>A0A4Y9YZZ9</accession>
<name>A0A4Y9YZZ9_9AGAM</name>